<dbReference type="AlphaFoldDB" id="A0A2G9ZJQ5"/>
<dbReference type="Proteomes" id="UP000230729">
    <property type="component" value="Unassembled WGS sequence"/>
</dbReference>
<organism evidence="2 3">
    <name type="scientific">Candidatus Falkowbacteria bacterium CG23_combo_of_CG06-09_8_20_14_all_49_15</name>
    <dbReference type="NCBI Taxonomy" id="1974572"/>
    <lineage>
        <taxon>Bacteria</taxon>
        <taxon>Candidatus Falkowiibacteriota</taxon>
    </lineage>
</organism>
<keyword evidence="1" id="KW-1133">Transmembrane helix</keyword>
<keyword evidence="1" id="KW-0472">Membrane</keyword>
<comment type="caution">
    <text evidence="2">The sequence shown here is derived from an EMBL/GenBank/DDBJ whole genome shotgun (WGS) entry which is preliminary data.</text>
</comment>
<dbReference type="Pfam" id="PF10066">
    <property type="entry name" value="DUF2304"/>
    <property type="match status" value="1"/>
</dbReference>
<evidence type="ECO:0000313" key="3">
    <source>
        <dbReference type="Proteomes" id="UP000230729"/>
    </source>
</evidence>
<feature type="transmembrane region" description="Helical" evidence="1">
    <location>
        <begin position="56"/>
        <end position="79"/>
    </location>
</feature>
<feature type="transmembrane region" description="Helical" evidence="1">
    <location>
        <begin position="31"/>
        <end position="49"/>
    </location>
</feature>
<gene>
    <name evidence="2" type="ORF">COX22_04495</name>
</gene>
<keyword evidence="1" id="KW-0812">Transmembrane</keyword>
<accession>A0A2G9ZJQ5</accession>
<evidence type="ECO:0008006" key="4">
    <source>
        <dbReference type="Google" id="ProtNLM"/>
    </source>
</evidence>
<evidence type="ECO:0000313" key="2">
    <source>
        <dbReference type="EMBL" id="PIP33404.1"/>
    </source>
</evidence>
<dbReference type="InterPro" id="IPR019277">
    <property type="entry name" value="DUF2304"/>
</dbReference>
<sequence length="115" mass="12894">MGQQAIALLFILFFITRLILQKRRGALSGPAFVFWLSFWLIAGLLVVFIRSIDRIVSAAGFSSSGINVLLYLAVAWLFYLSVKLNIKISVLDKNITILTRALSERRGPDEPKPDL</sequence>
<proteinExistence type="predicted"/>
<evidence type="ECO:0000256" key="1">
    <source>
        <dbReference type="SAM" id="Phobius"/>
    </source>
</evidence>
<dbReference type="EMBL" id="PCSD01000107">
    <property type="protein sequence ID" value="PIP33404.1"/>
    <property type="molecule type" value="Genomic_DNA"/>
</dbReference>
<protein>
    <recommendedName>
        <fullName evidence="4">DUF2304 domain-containing protein</fullName>
    </recommendedName>
</protein>
<name>A0A2G9ZJQ5_9BACT</name>
<reference evidence="2 3" key="1">
    <citation type="submission" date="2017-09" db="EMBL/GenBank/DDBJ databases">
        <title>Depth-based differentiation of microbial function through sediment-hosted aquifers and enrichment of novel symbionts in the deep terrestrial subsurface.</title>
        <authorList>
            <person name="Probst A.J."/>
            <person name="Ladd B."/>
            <person name="Jarett J.K."/>
            <person name="Geller-Mcgrath D.E."/>
            <person name="Sieber C.M."/>
            <person name="Emerson J.B."/>
            <person name="Anantharaman K."/>
            <person name="Thomas B.C."/>
            <person name="Malmstrom R."/>
            <person name="Stieglmeier M."/>
            <person name="Klingl A."/>
            <person name="Woyke T."/>
            <person name="Ryan C.M."/>
            <person name="Banfield J.F."/>
        </authorList>
    </citation>
    <scope>NUCLEOTIDE SEQUENCE [LARGE SCALE GENOMIC DNA]</scope>
    <source>
        <strain evidence="2">CG23_combo_of_CG06-09_8_20_14_all_49_15</strain>
    </source>
</reference>